<dbReference type="AlphaFoldDB" id="A0A4Y9XNR7"/>
<comment type="caution">
    <text evidence="2">The sequence shown here is derived from an EMBL/GenBank/DDBJ whole genome shotgun (WGS) entry which is preliminary data.</text>
</comment>
<feature type="compositionally biased region" description="Acidic residues" evidence="1">
    <location>
        <begin position="670"/>
        <end position="699"/>
    </location>
</feature>
<feature type="region of interest" description="Disordered" evidence="1">
    <location>
        <begin position="636"/>
        <end position="746"/>
    </location>
</feature>
<accession>A0A4Y9XNR7</accession>
<sequence length="859" mass="93903">MPYICVDLDLAEQLAHLSTAAHIAMALYTHENAKARFLPLPLYIDIMIMIKNVFFCAAKAKVDHPDRPFHIILLGTDRLESIFGILRTIIGNDANLDCQQLALRVTGTTEVSNILAKHPEWDKSPRRLHLPTLARDSQAIPGADYISPRRQAAEKESSLVTQELSAADARLNATILAPFGVLLVKKSMASEEEEEDLEETAAPVDLGSNVHDSDPVANDTSRTADATEGLRELEEAAVDVEWHSRPTTSLPKSFSDTVDDNGKPVKKARALAQCFKYTTSASSTDRLRRVQQEQRYISNGGSADNNDASVFPSDITLGPTIAVTNPIASLVSCEDRLFLCLGELTGIKLNSKPVDEILVSMLSEATVHVSYQILSLRPASTDDDPTLKHDWHSSRLLPIFCTVPGRYVQPIDPALATHVKAQPFFLFDSSALVALTASLHDHLTRGRAHSLPTVKPQSEFPYREATGKACFVSAGHQTVHDFIDHQCPNCIPEVKFDSSKGQHVLSHIGSHILHDSSVDRSLEPCGLCLRPAPICQIFLTKNKGTKGNLRIDAARSSCQNQVKFSHAIAAKSSSSSPCSNVPMNCPICPPGSAAIWRYNGRAHFLRNHTSIPLEAYKELWTISNFEMREMAKIWKNRHKKSEARTKKKKGVHLVISDEHTSHLASMEVLDASDEEGAGAIESESESESDEEQDVGDETGSEGSGGDSGGSGKSDDDIELQEAERIDTTEDAGDGDHTSGTATHVQYVDQAEIQRSNTVEEHMDAPTGPSHSSRKTHIAHMHSPTPGTAPIFEEQETRTGRKRRARVLQDISACVCGEQVMANSDGALQCKRSGLPFGLRWARASTQAVDLRGMRGDKEA</sequence>
<feature type="region of interest" description="Disordered" evidence="1">
    <location>
        <begin position="192"/>
        <end position="262"/>
    </location>
</feature>
<feature type="compositionally biased region" description="Basic residues" evidence="1">
    <location>
        <begin position="636"/>
        <end position="651"/>
    </location>
</feature>
<feature type="compositionally biased region" description="Basic and acidic residues" evidence="1">
    <location>
        <begin position="228"/>
        <end position="244"/>
    </location>
</feature>
<reference evidence="2 3" key="1">
    <citation type="submission" date="2019-02" db="EMBL/GenBank/DDBJ databases">
        <title>Genome sequencing of the rare red list fungi Dentipellis fragilis.</title>
        <authorList>
            <person name="Buettner E."/>
            <person name="Kellner H."/>
        </authorList>
    </citation>
    <scope>NUCLEOTIDE SEQUENCE [LARGE SCALE GENOMIC DNA]</scope>
    <source>
        <strain evidence="2 3">DSM 105465</strain>
    </source>
</reference>
<proteinExistence type="predicted"/>
<name>A0A4Y9XNR7_9AGAM</name>
<protein>
    <submittedName>
        <fullName evidence="2">Uncharacterized protein</fullName>
    </submittedName>
</protein>
<dbReference type="OrthoDB" id="3241874at2759"/>
<feature type="compositionally biased region" description="Gly residues" evidence="1">
    <location>
        <begin position="701"/>
        <end position="711"/>
    </location>
</feature>
<gene>
    <name evidence="2" type="ORF">EVG20_g11287</name>
</gene>
<feature type="compositionally biased region" description="Polar residues" evidence="1">
    <location>
        <begin position="245"/>
        <end position="256"/>
    </location>
</feature>
<feature type="region of interest" description="Disordered" evidence="1">
    <location>
        <begin position="759"/>
        <end position="790"/>
    </location>
</feature>
<evidence type="ECO:0000256" key="1">
    <source>
        <dbReference type="SAM" id="MobiDB-lite"/>
    </source>
</evidence>
<keyword evidence="3" id="KW-1185">Reference proteome</keyword>
<dbReference type="Proteomes" id="UP000298327">
    <property type="component" value="Unassembled WGS sequence"/>
</dbReference>
<organism evidence="2 3">
    <name type="scientific">Dentipellis fragilis</name>
    <dbReference type="NCBI Taxonomy" id="205917"/>
    <lineage>
        <taxon>Eukaryota</taxon>
        <taxon>Fungi</taxon>
        <taxon>Dikarya</taxon>
        <taxon>Basidiomycota</taxon>
        <taxon>Agaricomycotina</taxon>
        <taxon>Agaricomycetes</taxon>
        <taxon>Russulales</taxon>
        <taxon>Hericiaceae</taxon>
        <taxon>Dentipellis</taxon>
    </lineage>
</organism>
<evidence type="ECO:0000313" key="2">
    <source>
        <dbReference type="EMBL" id="TFY50861.1"/>
    </source>
</evidence>
<dbReference type="EMBL" id="SEOQ01001679">
    <property type="protein sequence ID" value="TFY50861.1"/>
    <property type="molecule type" value="Genomic_DNA"/>
</dbReference>
<evidence type="ECO:0000313" key="3">
    <source>
        <dbReference type="Proteomes" id="UP000298327"/>
    </source>
</evidence>